<evidence type="ECO:0000256" key="1">
    <source>
        <dbReference type="SAM" id="MobiDB-lite"/>
    </source>
</evidence>
<feature type="region of interest" description="Disordered" evidence="1">
    <location>
        <begin position="21"/>
        <end position="47"/>
    </location>
</feature>
<proteinExistence type="predicted"/>
<protein>
    <recommendedName>
        <fullName evidence="4">Zn(2)-C6 fungal-type domain-containing protein</fullName>
    </recommendedName>
</protein>
<gene>
    <name evidence="2" type="ORF">BU23DRAFT_240234</name>
</gene>
<dbReference type="PANTHER" id="PTHR38791">
    <property type="entry name" value="ZN(II)2CYS6 TRANSCRIPTION FACTOR (EUROFUNG)-RELATED-RELATED"/>
    <property type="match status" value="1"/>
</dbReference>
<accession>A0A6A5UZK8</accession>
<dbReference type="InterPro" id="IPR053175">
    <property type="entry name" value="DHMBA_Reg_Transcription_Factor"/>
</dbReference>
<dbReference type="EMBL" id="ML976710">
    <property type="protein sequence ID" value="KAF1969379.1"/>
    <property type="molecule type" value="Genomic_DNA"/>
</dbReference>
<dbReference type="OrthoDB" id="2991872at2759"/>
<sequence>MPTLSAEKDKVCNQSFARSIPSVSPHCRTSPSGNRFAKSEAAEERSPPSDIALISSQFRCDLALPSCTQCLRKNRMCFGYRNEQDMVFRNETGLVISKVRKSGDGEERSLQNENAFATLDLSTLVQHPSRRATLQDEAMMYWLANFNEKFFSSSSELPMGFEYLLPVYRDDLARGGPTVEIIKACGLASLGNSKGAPDLLRAARVMQLKVLGQLNEQLQNPEHALSDSSVLTCLLLSSFENMVCDGAQSMTASQTHLRGAATIVKLRGSSQFASLVGHGMFVRLRGSILSLCLLTSEEFPEFFLEHIEDERLTEYDFEFVFFSLMSRVCKLRTQQKRTGYVDGAMVAEARATLQGFQDWDPEFPQWILPHGHRSWKKRPGTSPGMQTFGADKAHRFIWVAMSWLLMHSGQILLYELLLVYFRAQEAIAPTPDSHKALQDAITAQTDLARDIQDAVDYHLENMVKSTATTRSIGAHMLMMPLSILLGASSTNVETFKWIAKTASRIAEVFGLKQGKMVADFLMMGIKAETFALSPTQQPQTQTPTVFSDEGASDEGMWSRSASLSTPASSPSPSEFKILIT</sequence>
<name>A0A6A5UZK8_9PLEO</name>
<evidence type="ECO:0008006" key="4">
    <source>
        <dbReference type="Google" id="ProtNLM"/>
    </source>
</evidence>
<dbReference type="AlphaFoldDB" id="A0A6A5UZK8"/>
<organism evidence="2 3">
    <name type="scientific">Bimuria novae-zelandiae CBS 107.79</name>
    <dbReference type="NCBI Taxonomy" id="1447943"/>
    <lineage>
        <taxon>Eukaryota</taxon>
        <taxon>Fungi</taxon>
        <taxon>Dikarya</taxon>
        <taxon>Ascomycota</taxon>
        <taxon>Pezizomycotina</taxon>
        <taxon>Dothideomycetes</taxon>
        <taxon>Pleosporomycetidae</taxon>
        <taxon>Pleosporales</taxon>
        <taxon>Massarineae</taxon>
        <taxon>Didymosphaeriaceae</taxon>
        <taxon>Bimuria</taxon>
    </lineage>
</organism>
<reference evidence="2" key="1">
    <citation type="journal article" date="2020" name="Stud. Mycol.">
        <title>101 Dothideomycetes genomes: a test case for predicting lifestyles and emergence of pathogens.</title>
        <authorList>
            <person name="Haridas S."/>
            <person name="Albert R."/>
            <person name="Binder M."/>
            <person name="Bloem J."/>
            <person name="Labutti K."/>
            <person name="Salamov A."/>
            <person name="Andreopoulos B."/>
            <person name="Baker S."/>
            <person name="Barry K."/>
            <person name="Bills G."/>
            <person name="Bluhm B."/>
            <person name="Cannon C."/>
            <person name="Castanera R."/>
            <person name="Culley D."/>
            <person name="Daum C."/>
            <person name="Ezra D."/>
            <person name="Gonzalez J."/>
            <person name="Henrissat B."/>
            <person name="Kuo A."/>
            <person name="Liang C."/>
            <person name="Lipzen A."/>
            <person name="Lutzoni F."/>
            <person name="Magnuson J."/>
            <person name="Mondo S."/>
            <person name="Nolan M."/>
            <person name="Ohm R."/>
            <person name="Pangilinan J."/>
            <person name="Park H.-J."/>
            <person name="Ramirez L."/>
            <person name="Alfaro M."/>
            <person name="Sun H."/>
            <person name="Tritt A."/>
            <person name="Yoshinaga Y."/>
            <person name="Zwiers L.-H."/>
            <person name="Turgeon B."/>
            <person name="Goodwin S."/>
            <person name="Spatafora J."/>
            <person name="Crous P."/>
            <person name="Grigoriev I."/>
        </authorList>
    </citation>
    <scope>NUCLEOTIDE SEQUENCE</scope>
    <source>
        <strain evidence="2">CBS 107.79</strain>
    </source>
</reference>
<feature type="region of interest" description="Disordered" evidence="1">
    <location>
        <begin position="533"/>
        <end position="580"/>
    </location>
</feature>
<evidence type="ECO:0000313" key="3">
    <source>
        <dbReference type="Proteomes" id="UP000800036"/>
    </source>
</evidence>
<feature type="compositionally biased region" description="Low complexity" evidence="1">
    <location>
        <begin position="558"/>
        <end position="573"/>
    </location>
</feature>
<dbReference type="Proteomes" id="UP000800036">
    <property type="component" value="Unassembled WGS sequence"/>
</dbReference>
<feature type="compositionally biased region" description="Basic and acidic residues" evidence="1">
    <location>
        <begin position="37"/>
        <end position="47"/>
    </location>
</feature>
<evidence type="ECO:0000313" key="2">
    <source>
        <dbReference type="EMBL" id="KAF1969379.1"/>
    </source>
</evidence>
<dbReference type="PANTHER" id="PTHR38791:SF13">
    <property type="entry name" value="ZN(2)-C6 FUNGAL-TYPE DOMAIN-CONTAINING PROTEIN"/>
    <property type="match status" value="1"/>
</dbReference>
<keyword evidence="3" id="KW-1185">Reference proteome</keyword>
<feature type="compositionally biased region" description="Low complexity" evidence="1">
    <location>
        <begin position="534"/>
        <end position="544"/>
    </location>
</feature>